<dbReference type="AlphaFoldDB" id="A0ABD6DG23"/>
<evidence type="ECO:0000256" key="2">
    <source>
        <dbReference type="ARBA" id="ARBA00022801"/>
    </source>
</evidence>
<dbReference type="RefSeq" id="WP_256400169.1">
    <property type="nucleotide sequence ID" value="NZ_JANHJR010000002.1"/>
</dbReference>
<dbReference type="InterPro" id="IPR006683">
    <property type="entry name" value="Thioestr_dom"/>
</dbReference>
<organism evidence="4 5">
    <name type="scientific">Haloarchaeobius litoreus</name>
    <dbReference type="NCBI Taxonomy" id="755306"/>
    <lineage>
        <taxon>Archaea</taxon>
        <taxon>Methanobacteriati</taxon>
        <taxon>Methanobacteriota</taxon>
        <taxon>Stenosarchaea group</taxon>
        <taxon>Halobacteria</taxon>
        <taxon>Halobacteriales</taxon>
        <taxon>Halorubellaceae</taxon>
        <taxon>Haloarchaeobius</taxon>
    </lineage>
</organism>
<comment type="similarity">
    <text evidence="1">Belongs to the thioesterase PaaI family.</text>
</comment>
<dbReference type="InterPro" id="IPR029069">
    <property type="entry name" value="HotDog_dom_sf"/>
</dbReference>
<keyword evidence="2 4" id="KW-0378">Hydrolase</keyword>
<proteinExistence type="inferred from homology"/>
<dbReference type="Gene3D" id="3.10.129.10">
    <property type="entry name" value="Hotdog Thioesterase"/>
    <property type="match status" value="1"/>
</dbReference>
<name>A0ABD6DG23_9EURY</name>
<evidence type="ECO:0000313" key="5">
    <source>
        <dbReference type="Proteomes" id="UP001597034"/>
    </source>
</evidence>
<dbReference type="CDD" id="cd03443">
    <property type="entry name" value="PaaI_thioesterase"/>
    <property type="match status" value="1"/>
</dbReference>
<dbReference type="NCBIfam" id="TIGR00369">
    <property type="entry name" value="unchar_dom_1"/>
    <property type="match status" value="1"/>
</dbReference>
<evidence type="ECO:0000256" key="1">
    <source>
        <dbReference type="ARBA" id="ARBA00008324"/>
    </source>
</evidence>
<evidence type="ECO:0000313" key="4">
    <source>
        <dbReference type="EMBL" id="MFD1644927.1"/>
    </source>
</evidence>
<dbReference type="InterPro" id="IPR039298">
    <property type="entry name" value="ACOT13"/>
</dbReference>
<dbReference type="PANTHER" id="PTHR21660:SF1">
    <property type="entry name" value="ACYL-COENZYME A THIOESTERASE 13"/>
    <property type="match status" value="1"/>
</dbReference>
<dbReference type="SUPFAM" id="SSF54637">
    <property type="entry name" value="Thioesterase/thiol ester dehydrase-isomerase"/>
    <property type="match status" value="1"/>
</dbReference>
<keyword evidence="5" id="KW-1185">Reference proteome</keyword>
<dbReference type="Pfam" id="PF03061">
    <property type="entry name" value="4HBT"/>
    <property type="match status" value="1"/>
</dbReference>
<dbReference type="Proteomes" id="UP001597034">
    <property type="component" value="Unassembled WGS sequence"/>
</dbReference>
<protein>
    <submittedName>
        <fullName evidence="4">PaaI family thioesterase</fullName>
        <ecNumber evidence="4">3.1.2.-</ecNumber>
    </submittedName>
</protein>
<dbReference type="EMBL" id="JBHUDO010000001">
    <property type="protein sequence ID" value="MFD1644927.1"/>
    <property type="molecule type" value="Genomic_DNA"/>
</dbReference>
<dbReference type="EC" id="3.1.2.-" evidence="4"/>
<reference evidence="4 5" key="1">
    <citation type="journal article" date="2019" name="Int. J. Syst. Evol. Microbiol.">
        <title>The Global Catalogue of Microorganisms (GCM) 10K type strain sequencing project: providing services to taxonomists for standard genome sequencing and annotation.</title>
        <authorList>
            <consortium name="The Broad Institute Genomics Platform"/>
            <consortium name="The Broad Institute Genome Sequencing Center for Infectious Disease"/>
            <person name="Wu L."/>
            <person name="Ma J."/>
        </authorList>
    </citation>
    <scope>NUCLEOTIDE SEQUENCE [LARGE SCALE GENOMIC DNA]</scope>
    <source>
        <strain evidence="4 5">CGMCC 1.10390</strain>
    </source>
</reference>
<dbReference type="GO" id="GO:0016787">
    <property type="term" value="F:hydrolase activity"/>
    <property type="evidence" value="ECO:0007669"/>
    <property type="project" value="UniProtKB-KW"/>
</dbReference>
<accession>A0ABD6DG23</accession>
<evidence type="ECO:0000259" key="3">
    <source>
        <dbReference type="Pfam" id="PF03061"/>
    </source>
</evidence>
<feature type="domain" description="Thioesterase" evidence="3">
    <location>
        <begin position="57"/>
        <end position="129"/>
    </location>
</feature>
<dbReference type="PANTHER" id="PTHR21660">
    <property type="entry name" value="THIOESTERASE SUPERFAMILY MEMBER-RELATED"/>
    <property type="match status" value="1"/>
</dbReference>
<comment type="caution">
    <text evidence="4">The sequence shown here is derived from an EMBL/GenBank/DDBJ whole genome shotgun (WGS) entry which is preliminary data.</text>
</comment>
<dbReference type="InterPro" id="IPR003736">
    <property type="entry name" value="PAAI_dom"/>
</dbReference>
<gene>
    <name evidence="4" type="ORF">ACFSBL_04445</name>
</gene>
<sequence>MTRPEFAHDDIATAYQQYIDGHGFLSWLGLSVETVEDGRVVFAAPYDEKLTNPASDGVVHGGITASLVDTASGFALRTTFDDPATARLTTTDLDVSYLRPATGDLRVEAEVIRAGSSMGVTDALVTTEREDGEWVDVAVGRTSYRLMGEP</sequence>